<evidence type="ECO:0000313" key="2">
    <source>
        <dbReference type="EMBL" id="GAA0342720.1"/>
    </source>
</evidence>
<gene>
    <name evidence="2" type="ORF">GCM10010151_35400</name>
</gene>
<name>A0ABN0WP40_9ACTN</name>
<evidence type="ECO:0000313" key="3">
    <source>
        <dbReference type="Proteomes" id="UP001501822"/>
    </source>
</evidence>
<dbReference type="PANTHER" id="PTHR35400">
    <property type="entry name" value="SLR1083 PROTEIN"/>
    <property type="match status" value="1"/>
</dbReference>
<keyword evidence="2" id="KW-0378">Hydrolase</keyword>
<organism evidence="2 3">
    <name type="scientific">Actinoallomurus spadix</name>
    <dbReference type="NCBI Taxonomy" id="79912"/>
    <lineage>
        <taxon>Bacteria</taxon>
        <taxon>Bacillati</taxon>
        <taxon>Actinomycetota</taxon>
        <taxon>Actinomycetes</taxon>
        <taxon>Streptosporangiales</taxon>
        <taxon>Thermomonosporaceae</taxon>
        <taxon>Actinoallomurus</taxon>
    </lineage>
</organism>
<dbReference type="InterPro" id="IPR011335">
    <property type="entry name" value="Restrct_endonuc-II-like"/>
</dbReference>
<dbReference type="PANTHER" id="PTHR35400:SF3">
    <property type="entry name" value="SLL1072 PROTEIN"/>
    <property type="match status" value="1"/>
</dbReference>
<dbReference type="SUPFAM" id="SSF52980">
    <property type="entry name" value="Restriction endonuclease-like"/>
    <property type="match status" value="1"/>
</dbReference>
<keyword evidence="3" id="KW-1185">Reference proteome</keyword>
<sequence>MTISDGIQLCVLGFRQATGTEHWGIMSVMTSLPEWLYPGPEGGWTSDDLDALPPDAPKHVELIDGALVLMSPQTKFHMLVVDLLTDARLGIRPPAGLTVVREMTVKLGLRQRPEPDVMVVADQRPDDLDRTYYLPEEVRLVVEVVSPDSEDRDRFTKPIKYSEAGIRYLWRIERDGHRPVAYTYELDPSIRAYVPTGVHHGRLRTNIGFEVDLDLDLGRFGHR</sequence>
<keyword evidence="2" id="KW-0540">Nuclease</keyword>
<keyword evidence="2" id="KW-0255">Endonuclease</keyword>
<dbReference type="Pfam" id="PF05685">
    <property type="entry name" value="Uma2"/>
    <property type="match status" value="1"/>
</dbReference>
<dbReference type="Gene3D" id="3.90.1570.10">
    <property type="entry name" value="tt1808, chain A"/>
    <property type="match status" value="1"/>
</dbReference>
<dbReference type="GO" id="GO:0004519">
    <property type="term" value="F:endonuclease activity"/>
    <property type="evidence" value="ECO:0007669"/>
    <property type="project" value="UniProtKB-KW"/>
</dbReference>
<dbReference type="InterPro" id="IPR012296">
    <property type="entry name" value="Nuclease_put_TT1808"/>
</dbReference>
<accession>A0ABN0WP40</accession>
<dbReference type="InterPro" id="IPR008538">
    <property type="entry name" value="Uma2"/>
</dbReference>
<proteinExistence type="predicted"/>
<dbReference type="EMBL" id="BAAABM010000029">
    <property type="protein sequence ID" value="GAA0342720.1"/>
    <property type="molecule type" value="Genomic_DNA"/>
</dbReference>
<comment type="caution">
    <text evidence="2">The sequence shown here is derived from an EMBL/GenBank/DDBJ whole genome shotgun (WGS) entry which is preliminary data.</text>
</comment>
<reference evidence="2 3" key="1">
    <citation type="journal article" date="2019" name="Int. J. Syst. Evol. Microbiol.">
        <title>The Global Catalogue of Microorganisms (GCM) 10K type strain sequencing project: providing services to taxonomists for standard genome sequencing and annotation.</title>
        <authorList>
            <consortium name="The Broad Institute Genomics Platform"/>
            <consortium name="The Broad Institute Genome Sequencing Center for Infectious Disease"/>
            <person name="Wu L."/>
            <person name="Ma J."/>
        </authorList>
    </citation>
    <scope>NUCLEOTIDE SEQUENCE [LARGE SCALE GENOMIC DNA]</scope>
    <source>
        <strain evidence="2 3">JCM 3146</strain>
    </source>
</reference>
<protein>
    <submittedName>
        <fullName evidence="2">Uma2 family endonuclease</fullName>
    </submittedName>
</protein>
<evidence type="ECO:0000259" key="1">
    <source>
        <dbReference type="Pfam" id="PF05685"/>
    </source>
</evidence>
<dbReference type="CDD" id="cd06260">
    <property type="entry name" value="DUF820-like"/>
    <property type="match status" value="1"/>
</dbReference>
<dbReference type="Proteomes" id="UP001501822">
    <property type="component" value="Unassembled WGS sequence"/>
</dbReference>
<feature type="domain" description="Putative restriction endonuclease" evidence="1">
    <location>
        <begin position="48"/>
        <end position="185"/>
    </location>
</feature>